<evidence type="ECO:0000256" key="4">
    <source>
        <dbReference type="ARBA" id="ARBA00022884"/>
    </source>
</evidence>
<dbReference type="CDD" id="cd21146">
    <property type="entry name" value="Nip7_N_euk"/>
    <property type="match status" value="1"/>
</dbReference>
<dbReference type="Pfam" id="PF17833">
    <property type="entry name" value="pre-PUA_NIP7"/>
    <property type="match status" value="1"/>
</dbReference>
<name>A0A9W4IVK7_9EURO</name>
<dbReference type="Proteomes" id="UP001152646">
    <property type="component" value="Unassembled WGS sequence"/>
</dbReference>
<proteinExistence type="inferred from homology"/>
<comment type="similarity">
    <text evidence="2 7">Belongs to the NIP7 family.</text>
</comment>
<keyword evidence="13" id="KW-1185">Reference proteome</keyword>
<dbReference type="OrthoDB" id="27490at2759"/>
<dbReference type="Pfam" id="PF03657">
    <property type="entry name" value="UPF0113"/>
    <property type="match status" value="1"/>
</dbReference>
<dbReference type="InterPro" id="IPR055359">
    <property type="entry name" value="Nip7_N_euk"/>
</dbReference>
<dbReference type="SMART" id="SM00359">
    <property type="entry name" value="PUA"/>
    <property type="match status" value="1"/>
</dbReference>
<dbReference type="GO" id="GO:0003723">
    <property type="term" value="F:RNA binding"/>
    <property type="evidence" value="ECO:0007669"/>
    <property type="project" value="UniProtKB-KW"/>
</dbReference>
<dbReference type="PROSITE" id="PS50890">
    <property type="entry name" value="PUA"/>
    <property type="match status" value="1"/>
</dbReference>
<dbReference type="InterPro" id="IPR040598">
    <property type="entry name" value="NIP7_N"/>
</dbReference>
<dbReference type="FunFam" id="3.10.450.220:FF:000001">
    <property type="entry name" value="60S ribosome subunit biogenesis protein NIP7 homolog"/>
    <property type="match status" value="1"/>
</dbReference>
<evidence type="ECO:0000256" key="2">
    <source>
        <dbReference type="ARBA" id="ARBA00009895"/>
    </source>
</evidence>
<evidence type="ECO:0000259" key="8">
    <source>
        <dbReference type="SMART" id="SM00359"/>
    </source>
</evidence>
<dbReference type="SUPFAM" id="SSF88697">
    <property type="entry name" value="PUA domain-like"/>
    <property type="match status" value="1"/>
</dbReference>
<dbReference type="EMBL" id="CAJVPG010000444">
    <property type="protein sequence ID" value="CAG8422194.1"/>
    <property type="molecule type" value="Genomic_DNA"/>
</dbReference>
<feature type="domain" description="PUA" evidence="8">
    <location>
        <begin position="125"/>
        <end position="200"/>
    </location>
</feature>
<keyword evidence="5 7" id="KW-0539">Nucleus</keyword>
<dbReference type="CDD" id="cd21151">
    <property type="entry name" value="PUA_Nip7-like"/>
    <property type="match status" value="1"/>
</dbReference>
<evidence type="ECO:0000313" key="12">
    <source>
        <dbReference type="Proteomes" id="UP001152592"/>
    </source>
</evidence>
<comment type="function">
    <text evidence="6 7">Required for proper 27S pre-rRNA processing and 60S ribosome subunit assembly.</text>
</comment>
<accession>A0A9W4IVK7</accession>
<dbReference type="InterPro" id="IPR002478">
    <property type="entry name" value="PUA"/>
</dbReference>
<dbReference type="SUPFAM" id="SSF88802">
    <property type="entry name" value="Pre-PUA domain"/>
    <property type="match status" value="1"/>
</dbReference>
<evidence type="ECO:0000256" key="6">
    <source>
        <dbReference type="ARBA" id="ARBA00054591"/>
    </source>
</evidence>
<dbReference type="InterPro" id="IPR036974">
    <property type="entry name" value="PUA_sf"/>
</dbReference>
<dbReference type="Gene3D" id="2.30.130.10">
    <property type="entry name" value="PUA domain"/>
    <property type="match status" value="1"/>
</dbReference>
<reference evidence="9" key="1">
    <citation type="submission" date="2021-07" db="EMBL/GenBank/DDBJ databases">
        <authorList>
            <person name="Branca A.L. A."/>
        </authorList>
    </citation>
    <scope>NUCLEOTIDE SEQUENCE</scope>
</reference>
<dbReference type="InterPro" id="IPR005155">
    <property type="entry name" value="UPF0113_PUA"/>
</dbReference>
<keyword evidence="4 7" id="KW-0694">RNA-binding</keyword>
<comment type="subcellular location">
    <subcellularLocation>
        <location evidence="1">Nucleus</location>
        <location evidence="1">Nucleolus</location>
    </subcellularLocation>
</comment>
<evidence type="ECO:0000313" key="9">
    <source>
        <dbReference type="EMBL" id="CAG8361697.1"/>
    </source>
</evidence>
<protein>
    <recommendedName>
        <fullName evidence="7">60S ribosome subunit biogenesis protein NIP7</fullName>
    </recommendedName>
</protein>
<evidence type="ECO:0000256" key="5">
    <source>
        <dbReference type="ARBA" id="ARBA00023242"/>
    </source>
</evidence>
<evidence type="ECO:0000313" key="13">
    <source>
        <dbReference type="Proteomes" id="UP001152649"/>
    </source>
</evidence>
<dbReference type="GO" id="GO:0005730">
    <property type="term" value="C:nucleolus"/>
    <property type="evidence" value="ECO:0007669"/>
    <property type="project" value="UniProtKB-SubCell"/>
</dbReference>
<evidence type="ECO:0000313" key="11">
    <source>
        <dbReference type="EMBL" id="CAG8422194.1"/>
    </source>
</evidence>
<dbReference type="Proteomes" id="UP001152649">
    <property type="component" value="Unassembled WGS sequence"/>
</dbReference>
<sequence>MLIGKTSSELRDFNSAQYLPTPSSRLLTMRSLTEEETRTLFTKLAHYTGKSLNALVTPDEDGRLSVFRLQGSRVYYVDKELANLSTSIPRDQLLSMGTQVGKFTKTGKFRLNLTCLDLIAAHARYKIYIKSNGVMPFLYGSNVLRAHLSKYSEDMPEHAGCVVVDENDVPLGFGVTSRSSQEAKKLEGTGVVVFRQADTGEYLREEDTLFTT</sequence>
<dbReference type="EMBL" id="CAJVPD010000177">
    <property type="protein sequence ID" value="CAG8361697.1"/>
    <property type="molecule type" value="Genomic_DNA"/>
</dbReference>
<evidence type="ECO:0000313" key="10">
    <source>
        <dbReference type="EMBL" id="CAG8386165.1"/>
    </source>
</evidence>
<dbReference type="Gene3D" id="3.10.450.220">
    <property type="match status" value="1"/>
</dbReference>
<dbReference type="InterPro" id="IPR015947">
    <property type="entry name" value="PUA-like_sf"/>
</dbReference>
<dbReference type="AlphaFoldDB" id="A0A9W4IVK7"/>
<keyword evidence="3 7" id="KW-0690">Ribosome biogenesis</keyword>
<evidence type="ECO:0000256" key="1">
    <source>
        <dbReference type="ARBA" id="ARBA00004604"/>
    </source>
</evidence>
<dbReference type="PIRSF" id="PIRSF017190">
    <property type="entry name" value="Rbsml_synth_fac_NIP7"/>
    <property type="match status" value="1"/>
</dbReference>
<dbReference type="GO" id="GO:1902626">
    <property type="term" value="P:assembly of large subunit precursor of preribosome"/>
    <property type="evidence" value="ECO:0007669"/>
    <property type="project" value="UniProtKB-ARBA"/>
</dbReference>
<comment type="subunit">
    <text evidence="7">Interacts with pre-ribosome complex.</text>
</comment>
<dbReference type="FunFam" id="2.30.130.10:FF:000002">
    <property type="entry name" value="60S ribosome subunit biogenesis protein NIP7 homolog"/>
    <property type="match status" value="1"/>
</dbReference>
<comment type="caution">
    <text evidence="9">The sequence shown here is derived from an EMBL/GenBank/DDBJ whole genome shotgun (WGS) entry which is preliminary data.</text>
</comment>
<evidence type="ECO:0000256" key="3">
    <source>
        <dbReference type="ARBA" id="ARBA00022517"/>
    </source>
</evidence>
<dbReference type="EMBL" id="CAJVPA010000191">
    <property type="protein sequence ID" value="CAG8386165.1"/>
    <property type="molecule type" value="Genomic_DNA"/>
</dbReference>
<dbReference type="InterPro" id="IPR016686">
    <property type="entry name" value="Ribosomal_synth_fac_NIP7"/>
</dbReference>
<gene>
    <name evidence="11" type="ORF">PSALAMII_LOCUS10010</name>
    <name evidence="9" type="ORF">PSALAMII_LOCUS3703</name>
    <name evidence="10" type="ORF">PSALAMII_LOCUS6584</name>
</gene>
<organism evidence="9 12">
    <name type="scientific">Penicillium salamii</name>
    <dbReference type="NCBI Taxonomy" id="1612424"/>
    <lineage>
        <taxon>Eukaryota</taxon>
        <taxon>Fungi</taxon>
        <taxon>Dikarya</taxon>
        <taxon>Ascomycota</taxon>
        <taxon>Pezizomycotina</taxon>
        <taxon>Eurotiomycetes</taxon>
        <taxon>Eurotiomycetidae</taxon>
        <taxon>Eurotiales</taxon>
        <taxon>Aspergillaceae</taxon>
        <taxon>Penicillium</taxon>
    </lineage>
</organism>
<dbReference type="Proteomes" id="UP001152592">
    <property type="component" value="Unassembled WGS sequence"/>
</dbReference>
<evidence type="ECO:0000256" key="7">
    <source>
        <dbReference type="PIRNR" id="PIRNR017190"/>
    </source>
</evidence>